<dbReference type="Pfam" id="PF03567">
    <property type="entry name" value="Sulfotransfer_2"/>
    <property type="match status" value="1"/>
</dbReference>
<dbReference type="Proteomes" id="UP000789390">
    <property type="component" value="Unassembled WGS sequence"/>
</dbReference>
<dbReference type="GO" id="GO:0016051">
    <property type="term" value="P:carbohydrate biosynthetic process"/>
    <property type="evidence" value="ECO:0007669"/>
    <property type="project" value="InterPro"/>
</dbReference>
<dbReference type="PANTHER" id="PTHR12137">
    <property type="entry name" value="CARBOHYDRATE SULFOTRANSFERASE"/>
    <property type="match status" value="1"/>
</dbReference>
<keyword evidence="11" id="KW-1185">Reference proteome</keyword>
<accession>A0A8J2RGL3</accession>
<keyword evidence="7" id="KW-0472">Membrane</keyword>
<sequence length="366" mass="42464">MCGEIMLLLRSRYCCLRQIVVLCLVGSVLLPLLLPLLSDSAHQDDDESIQQQTTTVDEMETIQLERKNSLQENCNLSPIDETATVPASTSDPLFEPEIKASRKIPAVIFIIDDKHRTMYCDVPKVASTNLKRLMLVLSGAVVLNTTNLSSIPKGKVHNRNPMRTLNAKHFNDTLIVGNDYTKFFFVRHPFERLVSAYQNKLASNNTIFNKMVGKKIIRKYRHNATAISMRKGHDVTFNEFVQFIVDEWRNGSKPLDAHWRPVVDLCLPCVMQYDFIGKFETLNRDVEYLLRRKWNESQWIGLFDSQPKAKTTSSLWKQTMKLISAEQLSQLNEVYDRDFRLFQYPHYYETTTQPLDDQSFHENEYI</sequence>
<evidence type="ECO:0000313" key="10">
    <source>
        <dbReference type="EMBL" id="CAH0099346.1"/>
    </source>
</evidence>
<dbReference type="PANTHER" id="PTHR12137:SF54">
    <property type="entry name" value="CARBOHYDRATE SULFOTRANSFERASE"/>
    <property type="match status" value="1"/>
</dbReference>
<dbReference type="InterPro" id="IPR027417">
    <property type="entry name" value="P-loop_NTPase"/>
</dbReference>
<keyword evidence="4" id="KW-0812">Transmembrane</keyword>
<keyword evidence="5" id="KW-1133">Transmembrane helix</keyword>
<reference evidence="10" key="1">
    <citation type="submission" date="2021-11" db="EMBL/GenBank/DDBJ databases">
        <authorList>
            <person name="Schell T."/>
        </authorList>
    </citation>
    <scope>NUCLEOTIDE SEQUENCE</scope>
    <source>
        <strain evidence="10">M5</strain>
    </source>
</reference>
<evidence type="ECO:0000256" key="1">
    <source>
        <dbReference type="ARBA" id="ARBA00004323"/>
    </source>
</evidence>
<dbReference type="Gene3D" id="3.40.50.300">
    <property type="entry name" value="P-loop containing nucleotide triphosphate hydrolases"/>
    <property type="match status" value="1"/>
</dbReference>
<keyword evidence="6 9" id="KW-0333">Golgi apparatus</keyword>
<dbReference type="InterPro" id="IPR005331">
    <property type="entry name" value="Sulfotransferase"/>
</dbReference>
<comment type="subcellular location">
    <subcellularLocation>
        <location evidence="1 9">Golgi apparatus membrane</location>
        <topology evidence="1 9">Single-pass type II membrane protein</topology>
    </subcellularLocation>
</comment>
<comment type="similarity">
    <text evidence="2 9">Belongs to the sulfotransferase 2 family.</text>
</comment>
<dbReference type="GO" id="GO:0000139">
    <property type="term" value="C:Golgi membrane"/>
    <property type="evidence" value="ECO:0007669"/>
    <property type="project" value="UniProtKB-SubCell"/>
</dbReference>
<evidence type="ECO:0000256" key="3">
    <source>
        <dbReference type="ARBA" id="ARBA00022679"/>
    </source>
</evidence>
<gene>
    <name evidence="10" type="ORF">DGAL_LOCUS1480</name>
</gene>
<evidence type="ECO:0000256" key="2">
    <source>
        <dbReference type="ARBA" id="ARBA00006339"/>
    </source>
</evidence>
<evidence type="ECO:0000256" key="9">
    <source>
        <dbReference type="RuleBase" id="RU364020"/>
    </source>
</evidence>
<evidence type="ECO:0000313" key="11">
    <source>
        <dbReference type="Proteomes" id="UP000789390"/>
    </source>
</evidence>
<keyword evidence="9" id="KW-0735">Signal-anchor</keyword>
<keyword evidence="8 9" id="KW-0325">Glycoprotein</keyword>
<evidence type="ECO:0000256" key="4">
    <source>
        <dbReference type="ARBA" id="ARBA00022692"/>
    </source>
</evidence>
<keyword evidence="9" id="KW-0119">Carbohydrate metabolism</keyword>
<evidence type="ECO:0000256" key="6">
    <source>
        <dbReference type="ARBA" id="ARBA00023034"/>
    </source>
</evidence>
<organism evidence="10 11">
    <name type="scientific">Daphnia galeata</name>
    <dbReference type="NCBI Taxonomy" id="27404"/>
    <lineage>
        <taxon>Eukaryota</taxon>
        <taxon>Metazoa</taxon>
        <taxon>Ecdysozoa</taxon>
        <taxon>Arthropoda</taxon>
        <taxon>Crustacea</taxon>
        <taxon>Branchiopoda</taxon>
        <taxon>Diplostraca</taxon>
        <taxon>Cladocera</taxon>
        <taxon>Anomopoda</taxon>
        <taxon>Daphniidae</taxon>
        <taxon>Daphnia</taxon>
    </lineage>
</organism>
<dbReference type="EMBL" id="CAKKLH010000017">
    <property type="protein sequence ID" value="CAH0099346.1"/>
    <property type="molecule type" value="Genomic_DNA"/>
</dbReference>
<evidence type="ECO:0000256" key="5">
    <source>
        <dbReference type="ARBA" id="ARBA00022989"/>
    </source>
</evidence>
<evidence type="ECO:0000256" key="7">
    <source>
        <dbReference type="ARBA" id="ARBA00023136"/>
    </source>
</evidence>
<dbReference type="EC" id="2.8.2.-" evidence="9"/>
<dbReference type="GO" id="GO:0008146">
    <property type="term" value="F:sulfotransferase activity"/>
    <property type="evidence" value="ECO:0007669"/>
    <property type="project" value="InterPro"/>
</dbReference>
<comment type="caution">
    <text evidence="10">The sequence shown here is derived from an EMBL/GenBank/DDBJ whole genome shotgun (WGS) entry which is preliminary data.</text>
</comment>
<keyword evidence="3 9" id="KW-0808">Transferase</keyword>
<dbReference type="InterPro" id="IPR018011">
    <property type="entry name" value="Carb_sulfotrans_8-10"/>
</dbReference>
<dbReference type="AlphaFoldDB" id="A0A8J2RGL3"/>
<evidence type="ECO:0000256" key="8">
    <source>
        <dbReference type="ARBA" id="ARBA00023180"/>
    </source>
</evidence>
<name>A0A8J2RGL3_9CRUS</name>
<protein>
    <recommendedName>
        <fullName evidence="9">Carbohydrate sulfotransferase</fullName>
        <ecNumber evidence="9">2.8.2.-</ecNumber>
    </recommendedName>
</protein>
<dbReference type="OrthoDB" id="2019940at2759"/>
<proteinExistence type="inferred from homology"/>